<evidence type="ECO:0000313" key="1">
    <source>
        <dbReference type="EMBL" id="KAF7253114.1"/>
    </source>
</evidence>
<accession>A0A8S9YJ15</accession>
<dbReference type="AlphaFoldDB" id="A0A8S9YJ15"/>
<comment type="caution">
    <text evidence="1">The sequence shown here is derived from an EMBL/GenBank/DDBJ whole genome shotgun (WGS) entry which is preliminary data.</text>
</comment>
<gene>
    <name evidence="1" type="ORF">EG68_07813</name>
</gene>
<evidence type="ECO:0000313" key="2">
    <source>
        <dbReference type="Proteomes" id="UP000822476"/>
    </source>
</evidence>
<proteinExistence type="predicted"/>
<protein>
    <submittedName>
        <fullName evidence="1">Uncharacterized protein</fullName>
    </submittedName>
</protein>
<keyword evidence="2" id="KW-1185">Reference proteome</keyword>
<organism evidence="1 2">
    <name type="scientific">Paragonimus skrjabini miyazakii</name>
    <dbReference type="NCBI Taxonomy" id="59628"/>
    <lineage>
        <taxon>Eukaryota</taxon>
        <taxon>Metazoa</taxon>
        <taxon>Spiralia</taxon>
        <taxon>Lophotrochozoa</taxon>
        <taxon>Platyhelminthes</taxon>
        <taxon>Trematoda</taxon>
        <taxon>Digenea</taxon>
        <taxon>Plagiorchiida</taxon>
        <taxon>Troglotremata</taxon>
        <taxon>Troglotrematidae</taxon>
        <taxon>Paragonimus</taxon>
    </lineage>
</organism>
<dbReference type="EMBL" id="JTDE01004657">
    <property type="protein sequence ID" value="KAF7253114.1"/>
    <property type="molecule type" value="Genomic_DNA"/>
</dbReference>
<reference evidence="1" key="1">
    <citation type="submission" date="2019-07" db="EMBL/GenBank/DDBJ databases">
        <title>Annotation for the trematode Paragonimus miyazaki's.</title>
        <authorList>
            <person name="Choi Y.-J."/>
        </authorList>
    </citation>
    <scope>NUCLEOTIDE SEQUENCE</scope>
    <source>
        <strain evidence="1">Japan</strain>
    </source>
</reference>
<feature type="non-terminal residue" evidence="1">
    <location>
        <position position="1"/>
    </location>
</feature>
<sequence length="58" mass="7185">TKETEFIIYNTTKVLKVTYDLSEHSFRKTRRNQQFYRKLCHLIGTYDEWRQNRKEASI</sequence>
<name>A0A8S9YJ15_9TREM</name>
<dbReference type="Proteomes" id="UP000822476">
    <property type="component" value="Unassembled WGS sequence"/>
</dbReference>